<evidence type="ECO:0000256" key="2">
    <source>
        <dbReference type="ARBA" id="ARBA00022741"/>
    </source>
</evidence>
<accession>S5MEF6</accession>
<dbReference type="PANTHER" id="PTHR42939">
    <property type="entry name" value="ABC TRANSPORTER ATP-BINDING PROTEIN ALBC-RELATED"/>
    <property type="match status" value="1"/>
</dbReference>
<dbReference type="RefSeq" id="WP_020836360.1">
    <property type="nucleotide sequence ID" value="NC_021833.1"/>
</dbReference>
<name>S5MEF6_9MOLU</name>
<dbReference type="Pfam" id="PF00005">
    <property type="entry name" value="ABC_tran"/>
    <property type="match status" value="1"/>
</dbReference>
<sequence length="237" mass="27056">MLIVKNISKIYKNNAGNFNISLEIKENEIYGIMGPNGAGKSTFIKQVLGFIKPDTGEILIDGKDPFKNNKEVMLFSGYIPGEIALYSGLTGIQYLKIINKLKDKDNWEYIEKLLLFFQLDANKKINKMSSGMKQKLAIIASIMHKPRFLVLDEPTRGLDAAISSQFYELILKFKSEYNATIIICSHIFDEISKMCNRVGFIKNGKLIKEYNVNETSMKEINKEFIELFKTQSVEDLI</sequence>
<evidence type="ECO:0000313" key="6">
    <source>
        <dbReference type="Proteomes" id="UP000014983"/>
    </source>
</evidence>
<protein>
    <submittedName>
        <fullName evidence="5">ABC transporter ATP-binding protein</fullName>
    </submittedName>
</protein>
<dbReference type="PROSITE" id="PS50893">
    <property type="entry name" value="ABC_TRANSPORTER_2"/>
    <property type="match status" value="1"/>
</dbReference>
<dbReference type="InterPro" id="IPR003439">
    <property type="entry name" value="ABC_transporter-like_ATP-bd"/>
</dbReference>
<dbReference type="GO" id="GO:0005524">
    <property type="term" value="F:ATP binding"/>
    <property type="evidence" value="ECO:0007669"/>
    <property type="project" value="UniProtKB-KW"/>
</dbReference>
<dbReference type="GO" id="GO:0016887">
    <property type="term" value="F:ATP hydrolysis activity"/>
    <property type="evidence" value="ECO:0007669"/>
    <property type="project" value="InterPro"/>
</dbReference>
<dbReference type="InterPro" id="IPR003593">
    <property type="entry name" value="AAA+_ATPase"/>
</dbReference>
<evidence type="ECO:0000313" key="5">
    <source>
        <dbReference type="EMBL" id="AGR42128.1"/>
    </source>
</evidence>
<dbReference type="InterPro" id="IPR027417">
    <property type="entry name" value="P-loop_NTPase"/>
</dbReference>
<evidence type="ECO:0000259" key="4">
    <source>
        <dbReference type="PROSITE" id="PS50893"/>
    </source>
</evidence>
<dbReference type="InParanoid" id="S5MEF6"/>
<evidence type="ECO:0000256" key="3">
    <source>
        <dbReference type="ARBA" id="ARBA00022840"/>
    </source>
</evidence>
<dbReference type="STRING" id="1276221.SDIMI_v3c04240"/>
<dbReference type="SUPFAM" id="SSF52540">
    <property type="entry name" value="P-loop containing nucleoside triphosphate hydrolases"/>
    <property type="match status" value="1"/>
</dbReference>
<dbReference type="SMART" id="SM00382">
    <property type="entry name" value="AAA"/>
    <property type="match status" value="1"/>
</dbReference>
<dbReference type="OrthoDB" id="9778547at2"/>
<feature type="domain" description="ABC transporter" evidence="4">
    <location>
        <begin position="2"/>
        <end position="228"/>
    </location>
</feature>
<dbReference type="InterPro" id="IPR017871">
    <property type="entry name" value="ABC_transporter-like_CS"/>
</dbReference>
<keyword evidence="6" id="KW-1185">Reference proteome</keyword>
<keyword evidence="2" id="KW-0547">Nucleotide-binding</keyword>
<keyword evidence="1" id="KW-0813">Transport</keyword>
<dbReference type="EMBL" id="CP005076">
    <property type="protein sequence ID" value="AGR42128.1"/>
    <property type="molecule type" value="Genomic_DNA"/>
</dbReference>
<dbReference type="PATRIC" id="fig|1276221.3.peg.421"/>
<dbReference type="HOGENOM" id="CLU_000604_1_2_14"/>
<dbReference type="KEGG" id="sdi:SDIMI_v3c04240"/>
<keyword evidence="3 5" id="KW-0067">ATP-binding</keyword>
<organism evidence="5 6">
    <name type="scientific">Spiroplasma diminutum CUAS-1</name>
    <dbReference type="NCBI Taxonomy" id="1276221"/>
    <lineage>
        <taxon>Bacteria</taxon>
        <taxon>Bacillati</taxon>
        <taxon>Mycoplasmatota</taxon>
        <taxon>Mollicutes</taxon>
        <taxon>Entomoplasmatales</taxon>
        <taxon>Spiroplasmataceae</taxon>
        <taxon>Spiroplasma</taxon>
    </lineage>
</organism>
<dbReference type="eggNOG" id="COG1131">
    <property type="taxonomic scope" value="Bacteria"/>
</dbReference>
<dbReference type="PANTHER" id="PTHR42939:SF1">
    <property type="entry name" value="ABC TRANSPORTER ATP-BINDING PROTEIN ALBC-RELATED"/>
    <property type="match status" value="1"/>
</dbReference>
<dbReference type="AlphaFoldDB" id="S5MEF6"/>
<dbReference type="Gene3D" id="3.40.50.300">
    <property type="entry name" value="P-loop containing nucleotide triphosphate hydrolases"/>
    <property type="match status" value="1"/>
</dbReference>
<evidence type="ECO:0000256" key="1">
    <source>
        <dbReference type="ARBA" id="ARBA00022448"/>
    </source>
</evidence>
<dbReference type="InterPro" id="IPR051782">
    <property type="entry name" value="ABC_Transporter_VariousFunc"/>
</dbReference>
<gene>
    <name evidence="5" type="ORF">SDIMI_v3c04240</name>
</gene>
<dbReference type="PROSITE" id="PS00211">
    <property type="entry name" value="ABC_TRANSPORTER_1"/>
    <property type="match status" value="1"/>
</dbReference>
<reference evidence="5 6" key="1">
    <citation type="journal article" date="2013" name="Genome Biol. Evol.">
        <title>Comparison of metabolic capacities and inference of gene content evolution in mosquito-associated Spiroplasma diminutum and S. taiwanense.</title>
        <authorList>
            <person name="Lo W.S."/>
            <person name="Ku C."/>
            <person name="Chen L.L."/>
            <person name="Chang T.H."/>
            <person name="Kuo C.H."/>
        </authorList>
    </citation>
    <scope>NUCLEOTIDE SEQUENCE [LARGE SCALE GENOMIC DNA]</scope>
    <source>
        <strain evidence="5">CUAS-1</strain>
    </source>
</reference>
<dbReference type="FunCoup" id="S5MEF6">
    <property type="interactions" value="242"/>
</dbReference>
<dbReference type="CDD" id="cd03230">
    <property type="entry name" value="ABC_DR_subfamily_A"/>
    <property type="match status" value="1"/>
</dbReference>
<dbReference type="Proteomes" id="UP000014983">
    <property type="component" value="Chromosome"/>
</dbReference>
<proteinExistence type="predicted"/>